<evidence type="ECO:0000259" key="9">
    <source>
        <dbReference type="Pfam" id="PF00324"/>
    </source>
</evidence>
<feature type="transmembrane region" description="Helical" evidence="8">
    <location>
        <begin position="245"/>
        <end position="266"/>
    </location>
</feature>
<feature type="transmembrane region" description="Helical" evidence="8">
    <location>
        <begin position="132"/>
        <end position="157"/>
    </location>
</feature>
<organism evidence="10 11">
    <name type="scientific">Hydnomerulius pinastri MD-312</name>
    <dbReference type="NCBI Taxonomy" id="994086"/>
    <lineage>
        <taxon>Eukaryota</taxon>
        <taxon>Fungi</taxon>
        <taxon>Dikarya</taxon>
        <taxon>Basidiomycota</taxon>
        <taxon>Agaricomycotina</taxon>
        <taxon>Agaricomycetes</taxon>
        <taxon>Agaricomycetidae</taxon>
        <taxon>Boletales</taxon>
        <taxon>Boletales incertae sedis</taxon>
        <taxon>Leucogyrophana</taxon>
    </lineage>
</organism>
<feature type="region of interest" description="Disordered" evidence="7">
    <location>
        <begin position="1"/>
        <end position="33"/>
    </location>
</feature>
<keyword evidence="5 8" id="KW-1133">Transmembrane helix</keyword>
<evidence type="ECO:0000256" key="6">
    <source>
        <dbReference type="ARBA" id="ARBA00023136"/>
    </source>
</evidence>
<protein>
    <recommendedName>
        <fullName evidence="9">Amino acid permease/ SLC12A domain-containing protein</fullName>
    </recommendedName>
</protein>
<accession>A0A0C9VGS2</accession>
<name>A0A0C9VGS2_9AGAM</name>
<feature type="domain" description="Amino acid permease/ SLC12A" evidence="9">
    <location>
        <begin position="54"/>
        <end position="513"/>
    </location>
</feature>
<feature type="transmembrane region" description="Helical" evidence="8">
    <location>
        <begin position="488"/>
        <end position="507"/>
    </location>
</feature>
<keyword evidence="11" id="KW-1185">Reference proteome</keyword>
<reference evidence="10 11" key="1">
    <citation type="submission" date="2014-04" db="EMBL/GenBank/DDBJ databases">
        <title>Evolutionary Origins and Diversification of the Mycorrhizal Mutualists.</title>
        <authorList>
            <consortium name="DOE Joint Genome Institute"/>
            <consortium name="Mycorrhizal Genomics Consortium"/>
            <person name="Kohler A."/>
            <person name="Kuo A."/>
            <person name="Nagy L.G."/>
            <person name="Floudas D."/>
            <person name="Copeland A."/>
            <person name="Barry K.W."/>
            <person name="Cichocki N."/>
            <person name="Veneault-Fourrey C."/>
            <person name="LaButti K."/>
            <person name="Lindquist E.A."/>
            <person name="Lipzen A."/>
            <person name="Lundell T."/>
            <person name="Morin E."/>
            <person name="Murat C."/>
            <person name="Riley R."/>
            <person name="Ohm R."/>
            <person name="Sun H."/>
            <person name="Tunlid A."/>
            <person name="Henrissat B."/>
            <person name="Grigoriev I.V."/>
            <person name="Hibbett D.S."/>
            <person name="Martin F."/>
        </authorList>
    </citation>
    <scope>NUCLEOTIDE SEQUENCE [LARGE SCALE GENOMIC DNA]</scope>
    <source>
        <strain evidence="10 11">MD-312</strain>
    </source>
</reference>
<dbReference type="Gene3D" id="1.20.1740.10">
    <property type="entry name" value="Amino acid/polyamine transporter I"/>
    <property type="match status" value="1"/>
</dbReference>
<feature type="compositionally biased region" description="Pro residues" evidence="7">
    <location>
        <begin position="1"/>
        <end position="10"/>
    </location>
</feature>
<proteinExistence type="predicted"/>
<comment type="subcellular location">
    <subcellularLocation>
        <location evidence="1">Membrane</location>
        <topology evidence="1">Multi-pass membrane protein</topology>
    </subcellularLocation>
</comment>
<gene>
    <name evidence="10" type="ORF">HYDPIDRAFT_28140</name>
</gene>
<dbReference type="EMBL" id="KN839845">
    <property type="protein sequence ID" value="KIJ64779.1"/>
    <property type="molecule type" value="Genomic_DNA"/>
</dbReference>
<evidence type="ECO:0000313" key="10">
    <source>
        <dbReference type="EMBL" id="KIJ64779.1"/>
    </source>
</evidence>
<feature type="transmembrane region" description="Helical" evidence="8">
    <location>
        <begin position="198"/>
        <end position="216"/>
    </location>
</feature>
<dbReference type="PIRSF" id="PIRSF006060">
    <property type="entry name" value="AA_transporter"/>
    <property type="match status" value="1"/>
</dbReference>
<feature type="transmembrane region" description="Helical" evidence="8">
    <location>
        <begin position="459"/>
        <end position="482"/>
    </location>
</feature>
<dbReference type="AlphaFoldDB" id="A0A0C9VGS2"/>
<evidence type="ECO:0000313" key="11">
    <source>
        <dbReference type="Proteomes" id="UP000053820"/>
    </source>
</evidence>
<dbReference type="GO" id="GO:0016020">
    <property type="term" value="C:membrane"/>
    <property type="evidence" value="ECO:0007669"/>
    <property type="project" value="UniProtKB-SubCell"/>
</dbReference>
<evidence type="ECO:0000256" key="7">
    <source>
        <dbReference type="SAM" id="MobiDB-lite"/>
    </source>
</evidence>
<keyword evidence="2" id="KW-0813">Transport</keyword>
<evidence type="ECO:0000256" key="3">
    <source>
        <dbReference type="ARBA" id="ARBA00022692"/>
    </source>
</evidence>
<feature type="transmembrane region" description="Helical" evidence="8">
    <location>
        <begin position="410"/>
        <end position="438"/>
    </location>
</feature>
<evidence type="ECO:0000256" key="1">
    <source>
        <dbReference type="ARBA" id="ARBA00004141"/>
    </source>
</evidence>
<evidence type="ECO:0000256" key="2">
    <source>
        <dbReference type="ARBA" id="ARBA00022448"/>
    </source>
</evidence>
<dbReference type="OrthoDB" id="10062876at2759"/>
<dbReference type="PANTHER" id="PTHR43341:SF1">
    <property type="entry name" value="GENERAL AMINO-ACID PERMEASE GAP1"/>
    <property type="match status" value="1"/>
</dbReference>
<feature type="transmembrane region" description="Helical" evidence="8">
    <location>
        <begin position="286"/>
        <end position="305"/>
    </location>
</feature>
<keyword evidence="3 8" id="KW-0812">Transmembrane</keyword>
<keyword evidence="6 8" id="KW-0472">Membrane</keyword>
<dbReference type="Proteomes" id="UP000053820">
    <property type="component" value="Unassembled WGS sequence"/>
</dbReference>
<dbReference type="InterPro" id="IPR050524">
    <property type="entry name" value="APC_YAT"/>
</dbReference>
<keyword evidence="4" id="KW-0029">Amino-acid transport</keyword>
<dbReference type="InterPro" id="IPR004841">
    <property type="entry name" value="AA-permease/SLC12A_dom"/>
</dbReference>
<evidence type="ECO:0000256" key="4">
    <source>
        <dbReference type="ARBA" id="ARBA00022970"/>
    </source>
</evidence>
<dbReference type="PANTHER" id="PTHR43341">
    <property type="entry name" value="AMINO ACID PERMEASE"/>
    <property type="match status" value="1"/>
</dbReference>
<dbReference type="Pfam" id="PF00324">
    <property type="entry name" value="AA_permease"/>
    <property type="match status" value="1"/>
</dbReference>
<feature type="transmembrane region" description="Helical" evidence="8">
    <location>
        <begin position="163"/>
        <end position="186"/>
    </location>
</feature>
<feature type="transmembrane region" description="Helical" evidence="8">
    <location>
        <begin position="384"/>
        <end position="404"/>
    </location>
</feature>
<feature type="transmembrane region" description="Helical" evidence="8">
    <location>
        <begin position="95"/>
        <end position="120"/>
    </location>
</feature>
<evidence type="ECO:0000256" key="5">
    <source>
        <dbReference type="ARBA" id="ARBA00022989"/>
    </source>
</evidence>
<feature type="transmembrane region" description="Helical" evidence="8">
    <location>
        <begin position="57"/>
        <end position="89"/>
    </location>
</feature>
<feature type="transmembrane region" description="Helical" evidence="8">
    <location>
        <begin position="339"/>
        <end position="364"/>
    </location>
</feature>
<dbReference type="FunFam" id="1.20.1740.10:FF:000001">
    <property type="entry name" value="Amino acid permease"/>
    <property type="match status" value="1"/>
</dbReference>
<dbReference type="HOGENOM" id="CLU_007946_12_1_1"/>
<evidence type="ECO:0000256" key="8">
    <source>
        <dbReference type="SAM" id="Phobius"/>
    </source>
</evidence>
<sequence length="550" mass="59925">MNGDLPPPDSSIPLMDVSSTTSEIKPEPMTNPEGSQFVYRGNLDNVKRRLGRQHIQMIALAGTIGTGLFLGLGEILALCGPLGSLLVYIQVSTVIYATILSVGEMTAFAPVSGSLLHYAARWLDPAVGFALGWNYFYFSATAIPLEITALSAMIAFWDSNPDHTAIYIAVIIVLLFLINLFGVRWFGNSEIAFATLKIMLVVGLIIGGLVVSLGGGPDHEIIGFRYWRNPGPMVSTLEPGATGRFLGMLVAISPAAFSVSGIELIAITAAEAQQPRTNIIRAMKTVIFRLVVFYIFSVIVVGMLVPSNDPALFQSGASAGQSPFVIAFSRAGIKVLPSIINAVLITAAFSAANTFVFSSSRILYGLAVQNQAPKIFATCTKDGLPWVAMITGWLFSFLAFLNVGSASGTVFSWLVSLSAVCGFLGWLTINTTYLRYFYGLRLQGIVPRGIYRSSLQPYISMWAIFWVIFYTLISGLSVFWEWNTAKFIAAYINLPVFFGLLVGYKLWYKTKIAPLADLDFVSHIPSLEETGDEGLLLEKPSAFKRLREIM</sequence>
<dbReference type="GO" id="GO:0015171">
    <property type="term" value="F:amino acid transmembrane transporter activity"/>
    <property type="evidence" value="ECO:0007669"/>
    <property type="project" value="TreeGrafter"/>
</dbReference>